<proteinExistence type="predicted"/>
<dbReference type="EMBL" id="CAJHNH020006746">
    <property type="protein sequence ID" value="CAG5134056.1"/>
    <property type="molecule type" value="Genomic_DNA"/>
</dbReference>
<feature type="domain" description="ABC transporter" evidence="10">
    <location>
        <begin position="513"/>
        <end position="736"/>
    </location>
</feature>
<dbReference type="GO" id="GO:0016887">
    <property type="term" value="F:ATP hydrolysis activity"/>
    <property type="evidence" value="ECO:0007669"/>
    <property type="project" value="InterPro"/>
</dbReference>
<feature type="region of interest" description="Disordered" evidence="8">
    <location>
        <begin position="1"/>
        <end position="34"/>
    </location>
</feature>
<feature type="transmembrane region" description="Helical" evidence="9">
    <location>
        <begin position="270"/>
        <end position="291"/>
    </location>
</feature>
<gene>
    <name evidence="12" type="ORF">CUNI_LOCUS19614</name>
</gene>
<dbReference type="InterPro" id="IPR050173">
    <property type="entry name" value="ABC_transporter_C-like"/>
</dbReference>
<dbReference type="FunFam" id="3.40.50.300:FF:000605">
    <property type="entry name" value="multidrug resistance-associated protein 5 isoform X1"/>
    <property type="match status" value="1"/>
</dbReference>
<dbReference type="Proteomes" id="UP000678393">
    <property type="component" value="Unassembled WGS sequence"/>
</dbReference>
<dbReference type="PROSITE" id="PS50893">
    <property type="entry name" value="ABC_TRANSPORTER_2"/>
    <property type="match status" value="1"/>
</dbReference>
<dbReference type="GO" id="GO:0016020">
    <property type="term" value="C:membrane"/>
    <property type="evidence" value="ECO:0007669"/>
    <property type="project" value="UniProtKB-SubCell"/>
</dbReference>
<feature type="domain" description="ABC transmembrane type-1" evidence="11">
    <location>
        <begin position="159"/>
        <end position="438"/>
    </location>
</feature>
<dbReference type="InterPro" id="IPR017871">
    <property type="entry name" value="ABC_transporter-like_CS"/>
</dbReference>
<keyword evidence="6 9" id="KW-1133">Transmembrane helix</keyword>
<feature type="transmembrane region" description="Helical" evidence="9">
    <location>
        <begin position="374"/>
        <end position="400"/>
    </location>
</feature>
<evidence type="ECO:0000256" key="9">
    <source>
        <dbReference type="SAM" id="Phobius"/>
    </source>
</evidence>
<dbReference type="FunFam" id="1.20.1560.10:FF:000012">
    <property type="entry name" value="ATP binding cassette subfamily C member 5"/>
    <property type="match status" value="1"/>
</dbReference>
<dbReference type="AlphaFoldDB" id="A0A8S4A4Z7"/>
<dbReference type="InterPro" id="IPR003593">
    <property type="entry name" value="AAA+_ATPase"/>
</dbReference>
<evidence type="ECO:0000313" key="12">
    <source>
        <dbReference type="EMBL" id="CAG5134056.1"/>
    </source>
</evidence>
<evidence type="ECO:0000256" key="7">
    <source>
        <dbReference type="ARBA" id="ARBA00023136"/>
    </source>
</evidence>
<feature type="transmembrane region" description="Helical" evidence="9">
    <location>
        <begin position="198"/>
        <end position="221"/>
    </location>
</feature>
<dbReference type="GO" id="GO:0140359">
    <property type="term" value="F:ABC-type transporter activity"/>
    <property type="evidence" value="ECO:0007669"/>
    <property type="project" value="InterPro"/>
</dbReference>
<keyword evidence="5" id="KW-0067">ATP-binding</keyword>
<dbReference type="SUPFAM" id="SSF52540">
    <property type="entry name" value="P-loop containing nucleoside triphosphate hydrolases"/>
    <property type="match status" value="1"/>
</dbReference>
<feature type="compositionally biased region" description="Basic and acidic residues" evidence="8">
    <location>
        <begin position="1"/>
        <end position="13"/>
    </location>
</feature>
<dbReference type="PANTHER" id="PTHR24223">
    <property type="entry name" value="ATP-BINDING CASSETTE SUB-FAMILY C"/>
    <property type="match status" value="1"/>
</dbReference>
<evidence type="ECO:0000256" key="2">
    <source>
        <dbReference type="ARBA" id="ARBA00022448"/>
    </source>
</evidence>
<evidence type="ECO:0000313" key="13">
    <source>
        <dbReference type="Proteomes" id="UP000678393"/>
    </source>
</evidence>
<comment type="caution">
    <text evidence="12">The sequence shown here is derived from an EMBL/GenBank/DDBJ whole genome shotgun (WGS) entry which is preliminary data.</text>
</comment>
<keyword evidence="2" id="KW-0813">Transport</keyword>
<dbReference type="Pfam" id="PF00005">
    <property type="entry name" value="ABC_tran"/>
    <property type="match status" value="1"/>
</dbReference>
<dbReference type="InterPro" id="IPR027417">
    <property type="entry name" value="P-loop_NTPase"/>
</dbReference>
<dbReference type="PANTHER" id="PTHR24223:SF447">
    <property type="entry name" value="MULTIDRUG RESISTANCE-ASSOCIATED PROTEIN 5"/>
    <property type="match status" value="1"/>
</dbReference>
<dbReference type="InterPro" id="IPR011527">
    <property type="entry name" value="ABC1_TM_dom"/>
</dbReference>
<dbReference type="InterPro" id="IPR036640">
    <property type="entry name" value="ABC1_TM_sf"/>
</dbReference>
<dbReference type="OrthoDB" id="6500128at2759"/>
<evidence type="ECO:0000259" key="11">
    <source>
        <dbReference type="PROSITE" id="PS50929"/>
    </source>
</evidence>
<dbReference type="InterPro" id="IPR003439">
    <property type="entry name" value="ABC_transporter-like_ATP-bd"/>
</dbReference>
<evidence type="ECO:0000256" key="8">
    <source>
        <dbReference type="SAM" id="MobiDB-lite"/>
    </source>
</evidence>
<feature type="transmembrane region" description="Helical" evidence="9">
    <location>
        <begin position="297"/>
        <end position="316"/>
    </location>
</feature>
<evidence type="ECO:0000256" key="3">
    <source>
        <dbReference type="ARBA" id="ARBA00022692"/>
    </source>
</evidence>
<keyword evidence="13" id="KW-1185">Reference proteome</keyword>
<keyword evidence="7 9" id="KW-0472">Membrane</keyword>
<dbReference type="Gene3D" id="1.20.1560.10">
    <property type="entry name" value="ABC transporter type 1, transmembrane domain"/>
    <property type="match status" value="1"/>
</dbReference>
<dbReference type="CDD" id="cd18592">
    <property type="entry name" value="ABC_6TM_MRP5_8_9_D1"/>
    <property type="match status" value="1"/>
</dbReference>
<evidence type="ECO:0000256" key="5">
    <source>
        <dbReference type="ARBA" id="ARBA00022840"/>
    </source>
</evidence>
<dbReference type="Pfam" id="PF00664">
    <property type="entry name" value="ABC_membrane"/>
    <property type="match status" value="1"/>
</dbReference>
<protein>
    <submittedName>
        <fullName evidence="12">Uncharacterized protein</fullName>
    </submittedName>
</protein>
<dbReference type="Gene3D" id="3.40.50.300">
    <property type="entry name" value="P-loop containing nucleotide triphosphate hydrolases"/>
    <property type="match status" value="1"/>
</dbReference>
<dbReference type="CDD" id="cd03250">
    <property type="entry name" value="ABCC_MRP_domain1"/>
    <property type="match status" value="1"/>
</dbReference>
<dbReference type="PROSITE" id="PS00211">
    <property type="entry name" value="ABC_TRANSPORTER_1"/>
    <property type="match status" value="1"/>
</dbReference>
<feature type="non-terminal residue" evidence="12">
    <location>
        <position position="765"/>
    </location>
</feature>
<keyword evidence="3 9" id="KW-0812">Transmembrane</keyword>
<feature type="region of interest" description="Disordered" evidence="8">
    <location>
        <begin position="487"/>
        <end position="515"/>
    </location>
</feature>
<evidence type="ECO:0000256" key="6">
    <source>
        <dbReference type="ARBA" id="ARBA00022989"/>
    </source>
</evidence>
<feature type="transmembrane region" description="Helical" evidence="9">
    <location>
        <begin position="158"/>
        <end position="178"/>
    </location>
</feature>
<accession>A0A8S4A4Z7</accession>
<sequence length="765" mass="85224">MEGQDPDIRHTAVDGENDDDEEKEEMTTKASADSFLSKEDEVGYEFGTKILRTPGLSRYKKGLKNAFPVRFAKSPKGVLPLETNGFINYMTFGWLSPYMWQVFRKGIQPLRGLQITKEESAEVSAQRMERFWAEELAEKGEKEASFGRAVYKSFKTRIIIGAFASLVYAFLGLANPMLVIRYFLDYLTEEDVTVKTGIMYAVILGVNLLLRGLVGAFFWMLNYEAATRIKYGSLALLYRKVLHVKTLKDKTVGDIVNIISNDGQRIWDGIIMGPFIIGGPMILIMGCVYSIVYLGPWTLVSFLVLIGFYPYAMMLAKKSQDFRTQSIKITDTRVGLMNELLTYIKLIKMYAWEISFAKKISELREEEKRILEKCVFAQSVSMGSSVMVPIVASCVTFTAYVATGNNLTATQAFTFVSLLNTMQASMMTIPFALKALSEMVVTTRRLQEFLVMEEMGSYPRKMSNSSSVVEIRNASFSWGTGRVRKEMSNGTNGKIKHKKKKKKRGVPEEEETLSENHLTEGSEQIFVGPTLRNVTLTLQRGQLIGVCGNVGSGKSSLISAILGRMDVVSGTVAVSGHVAYVPQQAWVTNDTLQDNILFGSSYEADRYKQIVEACALSADFSTFPAGDATEVGERGANLSGGQKQRISLARAAYSKNELVLLDDPLSAVDVHVGHHIYQRCIKGVLKGRSVVFVTHNLQYLKDCDNILVMKDGQIAEQGSHDQLLSSGGEYANLLRLYNNEDEQSIGIAPEQEERLEVTRISGKNI</sequence>
<dbReference type="GO" id="GO:0005524">
    <property type="term" value="F:ATP binding"/>
    <property type="evidence" value="ECO:0007669"/>
    <property type="project" value="UniProtKB-KW"/>
</dbReference>
<dbReference type="SMART" id="SM00382">
    <property type="entry name" value="AAA"/>
    <property type="match status" value="1"/>
</dbReference>
<feature type="compositionally biased region" description="Acidic residues" evidence="8">
    <location>
        <begin position="15"/>
        <end position="24"/>
    </location>
</feature>
<dbReference type="SUPFAM" id="SSF90123">
    <property type="entry name" value="ABC transporter transmembrane region"/>
    <property type="match status" value="1"/>
</dbReference>
<keyword evidence="4" id="KW-0547">Nucleotide-binding</keyword>
<evidence type="ECO:0000256" key="1">
    <source>
        <dbReference type="ARBA" id="ARBA00004370"/>
    </source>
</evidence>
<comment type="subcellular location">
    <subcellularLocation>
        <location evidence="1">Membrane</location>
    </subcellularLocation>
</comment>
<evidence type="ECO:0000259" key="10">
    <source>
        <dbReference type="PROSITE" id="PS50893"/>
    </source>
</evidence>
<reference evidence="12" key="1">
    <citation type="submission" date="2021-04" db="EMBL/GenBank/DDBJ databases">
        <authorList>
            <consortium name="Molecular Ecology Group"/>
        </authorList>
    </citation>
    <scope>NUCLEOTIDE SEQUENCE</scope>
</reference>
<evidence type="ECO:0000256" key="4">
    <source>
        <dbReference type="ARBA" id="ARBA00022741"/>
    </source>
</evidence>
<organism evidence="12 13">
    <name type="scientific">Candidula unifasciata</name>
    <dbReference type="NCBI Taxonomy" id="100452"/>
    <lineage>
        <taxon>Eukaryota</taxon>
        <taxon>Metazoa</taxon>
        <taxon>Spiralia</taxon>
        <taxon>Lophotrochozoa</taxon>
        <taxon>Mollusca</taxon>
        <taxon>Gastropoda</taxon>
        <taxon>Heterobranchia</taxon>
        <taxon>Euthyneura</taxon>
        <taxon>Panpulmonata</taxon>
        <taxon>Eupulmonata</taxon>
        <taxon>Stylommatophora</taxon>
        <taxon>Helicina</taxon>
        <taxon>Helicoidea</taxon>
        <taxon>Geomitridae</taxon>
        <taxon>Candidula</taxon>
    </lineage>
</organism>
<name>A0A8S4A4Z7_9EUPU</name>
<dbReference type="PROSITE" id="PS50929">
    <property type="entry name" value="ABC_TM1F"/>
    <property type="match status" value="1"/>
</dbReference>
<feature type="compositionally biased region" description="Basic residues" evidence="8">
    <location>
        <begin position="494"/>
        <end position="504"/>
    </location>
</feature>